<dbReference type="OrthoDB" id="5210591at2759"/>
<proteinExistence type="predicted"/>
<keyword evidence="2" id="KW-1185">Reference proteome</keyword>
<accession>B0XXP1</accession>
<evidence type="ECO:0000313" key="1">
    <source>
        <dbReference type="EMBL" id="EDP52643.1"/>
    </source>
</evidence>
<protein>
    <recommendedName>
        <fullName evidence="3">Aminoglycoside phosphotransferase domain-containing protein</fullName>
    </recommendedName>
</protein>
<dbReference type="SUPFAM" id="SSF56112">
    <property type="entry name" value="Protein kinase-like (PK-like)"/>
    <property type="match status" value="1"/>
</dbReference>
<dbReference type="InterPro" id="IPR051678">
    <property type="entry name" value="AGP_Transferase"/>
</dbReference>
<reference evidence="1 2" key="1">
    <citation type="journal article" date="2008" name="PLoS Genet.">
        <title>Genomic islands in the pathogenic filamentous fungus Aspergillus fumigatus.</title>
        <authorList>
            <person name="Fedorova N.D."/>
            <person name="Khaldi N."/>
            <person name="Joardar V.S."/>
            <person name="Maiti R."/>
            <person name="Amedeo P."/>
            <person name="Anderson M.J."/>
            <person name="Crabtree J."/>
            <person name="Silva J.C."/>
            <person name="Badger J.H."/>
            <person name="Albarraq A."/>
            <person name="Angiuoli S."/>
            <person name="Bussey H."/>
            <person name="Bowyer P."/>
            <person name="Cotty P.J."/>
            <person name="Dyer P.S."/>
            <person name="Egan A."/>
            <person name="Galens K."/>
            <person name="Fraser-Liggett C.M."/>
            <person name="Haas B.J."/>
            <person name="Inman J.M."/>
            <person name="Kent R."/>
            <person name="Lemieux S."/>
            <person name="Malavazi I."/>
            <person name="Orvis J."/>
            <person name="Roemer T."/>
            <person name="Ronning C.M."/>
            <person name="Sundaram J.P."/>
            <person name="Sutton G."/>
            <person name="Turner G."/>
            <person name="Venter J.C."/>
            <person name="White O.R."/>
            <person name="Whitty B.R."/>
            <person name="Youngman P."/>
            <person name="Wolfe K.H."/>
            <person name="Goldman G.H."/>
            <person name="Wortman J.R."/>
            <person name="Jiang B."/>
            <person name="Denning D.W."/>
            <person name="Nierman W.C."/>
        </authorList>
    </citation>
    <scope>NUCLEOTIDE SEQUENCE [LARGE SCALE GENOMIC DNA]</scope>
    <source>
        <strain evidence="2">CBS 144.89 / FGSC A1163 / CEA10</strain>
    </source>
</reference>
<evidence type="ECO:0008006" key="3">
    <source>
        <dbReference type="Google" id="ProtNLM"/>
    </source>
</evidence>
<sequence>MSPARDLALIGLEVPNKLSVVLGHILPSTVYVRSVQCLEGHLHSHRLISLSNGARILLKCSPRPTTRLLRREQFLLGTEARVLRLLRQSAVPCVPSLLYYDPQDTLLGSAFLVRQYIHGSTLQELESQLTIEDRRELDRQLGLLMNMIGQHTANSFGTLEQVALGSGTRSWREAFLVHFESILRDSEDVFVHLPYAEIRHQVCRLSPVLDEITLPRLVICAFGRPSAVLLDPVSKQLAGIVGFDSALWGDVYMGEIFEDPSPAVLDGFASRDIDCEPDLIRQLLYDGTLYACYRSIHNITIQYYRERNSAAETEARRRLTRILTKMAAIDVVETHVDV</sequence>
<dbReference type="InterPro" id="IPR011009">
    <property type="entry name" value="Kinase-like_dom_sf"/>
</dbReference>
<dbReference type="PANTHER" id="PTHR21310:SF59">
    <property type="entry name" value="AMINOGLYCOSIDE PHOSPHOTRANSFERASE DOMAIN-CONTAINING PROTEIN"/>
    <property type="match status" value="1"/>
</dbReference>
<dbReference type="HOGENOM" id="CLU_019843_0_0_1"/>
<name>B0XXP1_ASPFC</name>
<dbReference type="EMBL" id="DS499596">
    <property type="protein sequence ID" value="EDP52643.1"/>
    <property type="molecule type" value="Genomic_DNA"/>
</dbReference>
<dbReference type="Proteomes" id="UP000001699">
    <property type="component" value="Unassembled WGS sequence"/>
</dbReference>
<gene>
    <name evidence="1" type="ORF">AFUB_038090</name>
</gene>
<organism evidence="1 2">
    <name type="scientific">Aspergillus fumigatus (strain CBS 144.89 / FGSC A1163 / CEA10)</name>
    <name type="common">Neosartorya fumigata</name>
    <dbReference type="NCBI Taxonomy" id="451804"/>
    <lineage>
        <taxon>Eukaryota</taxon>
        <taxon>Fungi</taxon>
        <taxon>Dikarya</taxon>
        <taxon>Ascomycota</taxon>
        <taxon>Pezizomycotina</taxon>
        <taxon>Eurotiomycetes</taxon>
        <taxon>Eurotiomycetidae</taxon>
        <taxon>Eurotiales</taxon>
        <taxon>Aspergillaceae</taxon>
        <taxon>Aspergillus</taxon>
        <taxon>Aspergillus subgen. Fumigati</taxon>
    </lineage>
</organism>
<dbReference type="AlphaFoldDB" id="B0XXP1"/>
<evidence type="ECO:0000313" key="2">
    <source>
        <dbReference type="Proteomes" id="UP000001699"/>
    </source>
</evidence>
<dbReference type="PANTHER" id="PTHR21310">
    <property type="entry name" value="AMINOGLYCOSIDE PHOSPHOTRANSFERASE-RELATED-RELATED"/>
    <property type="match status" value="1"/>
</dbReference>